<protein>
    <submittedName>
        <fullName evidence="1">Uncharacterized protein</fullName>
    </submittedName>
</protein>
<proteinExistence type="predicted"/>
<evidence type="ECO:0000313" key="1">
    <source>
        <dbReference type="EMBL" id="JAE27013.1"/>
    </source>
</evidence>
<dbReference type="EMBL" id="GBRH01170883">
    <property type="protein sequence ID" value="JAE27013.1"/>
    <property type="molecule type" value="Transcribed_RNA"/>
</dbReference>
<accession>A0A0A9H2D4</accession>
<sequence>MLGDYWQQKHGSNLCCKASSLVTLAHQKNRLLRNPNSHSASVLVL</sequence>
<reference evidence="1" key="2">
    <citation type="journal article" date="2015" name="Data Brief">
        <title>Shoot transcriptome of the giant reed, Arundo donax.</title>
        <authorList>
            <person name="Barrero R.A."/>
            <person name="Guerrero F.D."/>
            <person name="Moolhuijzen P."/>
            <person name="Goolsby J.A."/>
            <person name="Tidwell J."/>
            <person name="Bellgard S.E."/>
            <person name="Bellgard M.I."/>
        </authorList>
    </citation>
    <scope>NUCLEOTIDE SEQUENCE</scope>
    <source>
        <tissue evidence="1">Shoot tissue taken approximately 20 cm above the soil surface</tissue>
    </source>
</reference>
<dbReference type="AlphaFoldDB" id="A0A0A9H2D4"/>
<organism evidence="1">
    <name type="scientific">Arundo donax</name>
    <name type="common">Giant reed</name>
    <name type="synonym">Donax arundinaceus</name>
    <dbReference type="NCBI Taxonomy" id="35708"/>
    <lineage>
        <taxon>Eukaryota</taxon>
        <taxon>Viridiplantae</taxon>
        <taxon>Streptophyta</taxon>
        <taxon>Embryophyta</taxon>
        <taxon>Tracheophyta</taxon>
        <taxon>Spermatophyta</taxon>
        <taxon>Magnoliopsida</taxon>
        <taxon>Liliopsida</taxon>
        <taxon>Poales</taxon>
        <taxon>Poaceae</taxon>
        <taxon>PACMAD clade</taxon>
        <taxon>Arundinoideae</taxon>
        <taxon>Arundineae</taxon>
        <taxon>Arundo</taxon>
    </lineage>
</organism>
<reference evidence="1" key="1">
    <citation type="submission" date="2014-09" db="EMBL/GenBank/DDBJ databases">
        <authorList>
            <person name="Magalhaes I.L.F."/>
            <person name="Oliveira U."/>
            <person name="Santos F.R."/>
            <person name="Vidigal T.H.D.A."/>
            <person name="Brescovit A.D."/>
            <person name="Santos A.J."/>
        </authorList>
    </citation>
    <scope>NUCLEOTIDE SEQUENCE</scope>
    <source>
        <tissue evidence="1">Shoot tissue taken approximately 20 cm above the soil surface</tissue>
    </source>
</reference>
<name>A0A0A9H2D4_ARUDO</name>